<sequence>MSDNNTNEPQSPDETPPLQPENSDATPTQPGEPLSGEAETAPTHQPAPPAPPVPPYVAPEQTDAAPPSYATPEQAASSYAAPDQSYPQQPGGYAAPPAPGYPVPPAPGYPAATPDTPRGKGLALTALLLAIAAMIFGILSFWWPAIFLGTVVGISAIVFAIIALVKKQSKGMSITALILAPIAAIVSGIVLLISGFLLIGQLVDESPGFVEDILCAELTEEECEEMQRGLDDLGVGGSSEPQEPVEQPEETSAFEAEPLIITSTSISEAWEIEDGSMVYDYAVWITNPNTDVFWNSASIDIEGYDADGNYVDYDWSYQALFPGENLVSGTFTLIPDGIEVNEIEVTLPDTSSASALPDGVTGIDDLIVIDEATIGESDGVAVANVSVSRVGDAYVDDVLLIVNLWDGDDLVLTAGDYASDVLTEGTLDLEIGLLSSDVDISGLDATYNVIVGFVG</sequence>
<feature type="region of interest" description="Disordered" evidence="1">
    <location>
        <begin position="233"/>
        <end position="252"/>
    </location>
</feature>
<feature type="compositionally biased region" description="Polar residues" evidence="1">
    <location>
        <begin position="20"/>
        <end position="29"/>
    </location>
</feature>
<feature type="compositionally biased region" description="Pro residues" evidence="1">
    <location>
        <begin position="45"/>
        <end position="57"/>
    </location>
</feature>
<feature type="compositionally biased region" description="Low complexity" evidence="1">
    <location>
        <begin position="86"/>
        <end position="95"/>
    </location>
</feature>
<keyword evidence="2" id="KW-0812">Transmembrane</keyword>
<evidence type="ECO:0000313" key="4">
    <source>
        <dbReference type="Proteomes" id="UP001519362"/>
    </source>
</evidence>
<evidence type="ECO:0000256" key="2">
    <source>
        <dbReference type="SAM" id="Phobius"/>
    </source>
</evidence>
<keyword evidence="2" id="KW-1133">Transmembrane helix</keyword>
<proteinExistence type="predicted"/>
<protein>
    <recommendedName>
        <fullName evidence="5">DUF4352 domain-containing protein</fullName>
    </recommendedName>
</protein>
<accession>A0ABS4ZFU2</accession>
<dbReference type="EMBL" id="JAGIOL010000001">
    <property type="protein sequence ID" value="MBP2435878.1"/>
    <property type="molecule type" value="Genomic_DNA"/>
</dbReference>
<feature type="transmembrane region" description="Helical" evidence="2">
    <location>
        <begin position="121"/>
        <end position="139"/>
    </location>
</feature>
<gene>
    <name evidence="3" type="ORF">JOF34_000464</name>
</gene>
<keyword evidence="2" id="KW-0472">Membrane</keyword>
<evidence type="ECO:0008006" key="5">
    <source>
        <dbReference type="Google" id="ProtNLM"/>
    </source>
</evidence>
<evidence type="ECO:0000313" key="3">
    <source>
        <dbReference type="EMBL" id="MBP2435878.1"/>
    </source>
</evidence>
<dbReference type="RefSeq" id="WP_165131657.1">
    <property type="nucleotide sequence ID" value="NZ_CP049253.1"/>
</dbReference>
<feature type="compositionally biased region" description="Pro residues" evidence="1">
    <location>
        <begin position="96"/>
        <end position="108"/>
    </location>
</feature>
<feature type="region of interest" description="Disordered" evidence="1">
    <location>
        <begin position="1"/>
        <end position="114"/>
    </location>
</feature>
<reference evidence="3 4" key="1">
    <citation type="submission" date="2021-03" db="EMBL/GenBank/DDBJ databases">
        <title>Sequencing the genomes of 1000 actinobacteria strains.</title>
        <authorList>
            <person name="Klenk H.-P."/>
        </authorList>
    </citation>
    <scope>NUCLEOTIDE SEQUENCE [LARGE SCALE GENOMIC DNA]</scope>
    <source>
        <strain evidence="3 4">DSM 24221</strain>
    </source>
</reference>
<feature type="transmembrane region" description="Helical" evidence="2">
    <location>
        <begin position="145"/>
        <end position="165"/>
    </location>
</feature>
<name>A0ABS4ZFU2_9MICO</name>
<evidence type="ECO:0000256" key="1">
    <source>
        <dbReference type="SAM" id="MobiDB-lite"/>
    </source>
</evidence>
<comment type="caution">
    <text evidence="3">The sequence shown here is derived from an EMBL/GenBank/DDBJ whole genome shotgun (WGS) entry which is preliminary data.</text>
</comment>
<keyword evidence="4" id="KW-1185">Reference proteome</keyword>
<feature type="transmembrane region" description="Helical" evidence="2">
    <location>
        <begin position="177"/>
        <end position="199"/>
    </location>
</feature>
<dbReference type="Proteomes" id="UP001519362">
    <property type="component" value="Unassembled WGS sequence"/>
</dbReference>
<feature type="compositionally biased region" description="Polar residues" evidence="1">
    <location>
        <begin position="1"/>
        <end position="13"/>
    </location>
</feature>
<organism evidence="3 4">
    <name type="scientific">Microbacterium amylolyticum</name>
    <dbReference type="NCBI Taxonomy" id="936337"/>
    <lineage>
        <taxon>Bacteria</taxon>
        <taxon>Bacillati</taxon>
        <taxon>Actinomycetota</taxon>
        <taxon>Actinomycetes</taxon>
        <taxon>Micrococcales</taxon>
        <taxon>Microbacteriaceae</taxon>
        <taxon>Microbacterium</taxon>
    </lineage>
</organism>